<evidence type="ECO:0000313" key="2">
    <source>
        <dbReference type="Proteomes" id="UP000031670"/>
    </source>
</evidence>
<protein>
    <submittedName>
        <fullName evidence="1">Uncharacterized protein</fullName>
    </submittedName>
</protein>
<proteinExistence type="predicted"/>
<dbReference type="EMBL" id="BBSA01000002">
    <property type="protein sequence ID" value="GAM60916.1"/>
    <property type="molecule type" value="Genomic_DNA"/>
</dbReference>
<reference evidence="1 2" key="2">
    <citation type="submission" date="2015-01" db="EMBL/GenBank/DDBJ databases">
        <authorList>
            <consortium name="NBRP consortium"/>
            <person name="Sawabe T."/>
            <person name="Meirelles P."/>
            <person name="Feng G."/>
            <person name="Sayaka M."/>
            <person name="Hattori M."/>
            <person name="Ohkuma M."/>
        </authorList>
    </citation>
    <scope>NUCLEOTIDE SEQUENCE [LARGE SCALE GENOMIC DNA]</scope>
    <source>
        <strain evidence="1 2">JCM19232</strain>
    </source>
</reference>
<reference evidence="1 2" key="1">
    <citation type="submission" date="2015-01" db="EMBL/GenBank/DDBJ databases">
        <title>Vibrio sp. C5 JCM 19232 whole genome shotgun sequence.</title>
        <authorList>
            <person name="Sawabe T."/>
            <person name="Meirelles P."/>
            <person name="Feng G."/>
            <person name="Sayaka M."/>
            <person name="Hattori M."/>
            <person name="Ohkuma M."/>
        </authorList>
    </citation>
    <scope>NUCLEOTIDE SEQUENCE [LARGE SCALE GENOMIC DNA]</scope>
    <source>
        <strain evidence="1 2">JCM19232</strain>
    </source>
</reference>
<name>A0A0B8P3Y8_9VIBR</name>
<accession>A0A0B8P3Y8</accession>
<organism evidence="1 2">
    <name type="scientific">Vibrio ishigakensis</name>
    <dbReference type="NCBI Taxonomy" id="1481914"/>
    <lineage>
        <taxon>Bacteria</taxon>
        <taxon>Pseudomonadati</taxon>
        <taxon>Pseudomonadota</taxon>
        <taxon>Gammaproteobacteria</taxon>
        <taxon>Vibrionales</taxon>
        <taxon>Vibrionaceae</taxon>
        <taxon>Vibrio</taxon>
    </lineage>
</organism>
<evidence type="ECO:0000313" key="1">
    <source>
        <dbReference type="EMBL" id="GAM60916.1"/>
    </source>
</evidence>
<sequence length="57" mass="6498">MNKVLTANESHALGHYYQQRLLHAKSEWEVNLILTIYNLLNINGASCQKNSAKRGRS</sequence>
<comment type="caution">
    <text evidence="1">The sequence shown here is derived from an EMBL/GenBank/DDBJ whole genome shotgun (WGS) entry which is preliminary data.</text>
</comment>
<gene>
    <name evidence="1" type="ORF">JCM19232_3858</name>
</gene>
<dbReference type="AlphaFoldDB" id="A0A0B8P3Y8"/>
<dbReference type="Proteomes" id="UP000031670">
    <property type="component" value="Unassembled WGS sequence"/>
</dbReference>